<dbReference type="EMBL" id="AZCN01000099">
    <property type="protein sequence ID" value="KRK14180.1"/>
    <property type="molecule type" value="Genomic_DNA"/>
</dbReference>
<proteinExistence type="predicted"/>
<dbReference type="AlphaFoldDB" id="A0A0R1F560"/>
<gene>
    <name evidence="1" type="ORF">FD22_GL002622</name>
</gene>
<reference evidence="1 2" key="1">
    <citation type="journal article" date="2015" name="Genome Announc.">
        <title>Expanding the biotechnology potential of lactobacilli through comparative genomics of 213 strains and associated genera.</title>
        <authorList>
            <person name="Sun Z."/>
            <person name="Harris H.M."/>
            <person name="McCann A."/>
            <person name="Guo C."/>
            <person name="Argimon S."/>
            <person name="Zhang W."/>
            <person name="Yang X."/>
            <person name="Jeffery I.B."/>
            <person name="Cooney J.C."/>
            <person name="Kagawa T.F."/>
            <person name="Liu W."/>
            <person name="Song Y."/>
            <person name="Salvetti E."/>
            <person name="Wrobel A."/>
            <person name="Rasinkangas P."/>
            <person name="Parkhill J."/>
            <person name="Rea M.C."/>
            <person name="O'Sullivan O."/>
            <person name="Ritari J."/>
            <person name="Douillard F.P."/>
            <person name="Paul Ross R."/>
            <person name="Yang R."/>
            <person name="Briner A.E."/>
            <person name="Felis G.E."/>
            <person name="de Vos W.M."/>
            <person name="Barrangou R."/>
            <person name="Klaenhammer T.R."/>
            <person name="Caufield P.W."/>
            <person name="Cui Y."/>
            <person name="Zhang H."/>
            <person name="O'Toole P.W."/>
        </authorList>
    </citation>
    <scope>NUCLEOTIDE SEQUENCE [LARGE SCALE GENOMIC DNA]</scope>
    <source>
        <strain evidence="1 2">DSM 20001</strain>
    </source>
</reference>
<comment type="caution">
    <text evidence="1">The sequence shown here is derived from an EMBL/GenBank/DDBJ whole genome shotgun (WGS) entry which is preliminary data.</text>
</comment>
<dbReference type="Proteomes" id="UP000051181">
    <property type="component" value="Unassembled WGS sequence"/>
</dbReference>
<organism evidence="1 2">
    <name type="scientific">Loigolactobacillus coryniformis subsp. coryniformis KCTC 3167 = DSM 20001</name>
    <dbReference type="NCBI Taxonomy" id="913848"/>
    <lineage>
        <taxon>Bacteria</taxon>
        <taxon>Bacillati</taxon>
        <taxon>Bacillota</taxon>
        <taxon>Bacilli</taxon>
        <taxon>Lactobacillales</taxon>
        <taxon>Lactobacillaceae</taxon>
        <taxon>Loigolactobacillus</taxon>
    </lineage>
</organism>
<evidence type="ECO:0000313" key="2">
    <source>
        <dbReference type="Proteomes" id="UP000051181"/>
    </source>
</evidence>
<name>A0A0R1F560_9LACO</name>
<protein>
    <submittedName>
        <fullName evidence="1">Uncharacterized protein</fullName>
    </submittedName>
</protein>
<accession>A0A0R1F560</accession>
<dbReference type="eggNOG" id="COG1373">
    <property type="taxonomic scope" value="Bacteria"/>
</dbReference>
<sequence>MTYALPNNTHETDNLLKLKDNYRKIIITQNYYEFTQVAGIPIINIVDWLLDDTI</sequence>
<dbReference type="PATRIC" id="fig|913848.6.peg.2671"/>
<dbReference type="RefSeq" id="WP_010011536.1">
    <property type="nucleotide sequence ID" value="NZ_AZCN01000099.1"/>
</dbReference>
<evidence type="ECO:0000313" key="1">
    <source>
        <dbReference type="EMBL" id="KRK14180.1"/>
    </source>
</evidence>